<organism evidence="2 3">
    <name type="scientific">Streptomyces viridosporus (strain ATCC 14672 / DSM 40746 / JCM 4963 / KCTC 9882 / NRRL B-12104 / FH 1290)</name>
    <name type="common">Streptomyces ghanaensis</name>
    <dbReference type="NCBI Taxonomy" id="566461"/>
    <lineage>
        <taxon>Bacteria</taxon>
        <taxon>Bacillati</taxon>
        <taxon>Actinomycetota</taxon>
        <taxon>Actinomycetes</taxon>
        <taxon>Kitasatosporales</taxon>
        <taxon>Streptomycetaceae</taxon>
        <taxon>Streptomyces</taxon>
    </lineage>
</organism>
<evidence type="ECO:0000313" key="3">
    <source>
        <dbReference type="Proteomes" id="UP000003824"/>
    </source>
</evidence>
<dbReference type="SUPFAM" id="SSF81301">
    <property type="entry name" value="Nucleotidyltransferase"/>
    <property type="match status" value="1"/>
</dbReference>
<reference evidence="3" key="1">
    <citation type="submission" date="2008-12" db="EMBL/GenBank/DDBJ databases">
        <title>Annotation of Streptomyces ghanaensis ATCC 14672.</title>
        <authorList>
            <consortium name="The Broad Institute Genome Sequencing Platform"/>
            <consortium name="Broad Institute Microbial Sequencing Center"/>
            <person name="Fischbach M."/>
            <person name="Ward D."/>
            <person name="Young S."/>
            <person name="Kodira C.D."/>
            <person name="Zeng Q."/>
            <person name="Koehrsen M."/>
            <person name="Godfrey P."/>
            <person name="Alvarado L."/>
            <person name="Berlin A.M."/>
            <person name="Borenstein D."/>
            <person name="Chen Z."/>
            <person name="Engels R."/>
            <person name="Freedman E."/>
            <person name="Gellesch M."/>
            <person name="Goldberg J."/>
            <person name="Griggs A."/>
            <person name="Gujja S."/>
            <person name="Heiman D.I."/>
            <person name="Hepburn T.A."/>
            <person name="Howarth C."/>
            <person name="Jen D."/>
            <person name="Larson L."/>
            <person name="Lewis B."/>
            <person name="Mehta T."/>
            <person name="Park D."/>
            <person name="Pearson M."/>
            <person name="Roberts A."/>
            <person name="Saif S."/>
            <person name="Shea T.D."/>
            <person name="Shenoy N."/>
            <person name="Sisk P."/>
            <person name="Stolte C."/>
            <person name="Sykes S.N."/>
            <person name="Walk T."/>
            <person name="White J."/>
            <person name="Yandava C."/>
            <person name="Straight P."/>
            <person name="Clardy J."/>
            <person name="Hung D."/>
            <person name="Kolter R."/>
            <person name="Mekalanos J."/>
            <person name="Walker S."/>
            <person name="Walsh C.T."/>
            <person name="Wieland B.L.C."/>
            <person name="Ilzarbe M."/>
            <person name="Galagan J."/>
            <person name="Nusbaum C."/>
            <person name="Birren B."/>
        </authorList>
    </citation>
    <scope>NUCLEOTIDE SEQUENCE [LARGE SCALE GENOMIC DNA]</scope>
    <source>
        <strain evidence="3">ATCC 14672 / DSM 40746 / JCM 4963 / KCTC 9882 / NRRL B-12104 / FH 1290</strain>
    </source>
</reference>
<dbReference type="AlphaFoldDB" id="D6A0Z6"/>
<dbReference type="Proteomes" id="UP000003824">
    <property type="component" value="Unassembled WGS sequence"/>
</dbReference>
<dbReference type="eggNOG" id="ENOG5031DUR">
    <property type="taxonomic scope" value="Bacteria"/>
</dbReference>
<sequence>MSERALRVLHAAHRDTGWRPHGPARSGEGVIMTENGEDATLVRRPGAPDLRLATGAPGQAPPTVAAAQGGRPGEEGPDDLPRDRNQAILEAAKQVGAVLKRGGHRFALAGSVAVYAHGGSGNLQHDVDFCVRPEDAEPVAATLREAGLTVYAPPEDWLIKATCFGQEVDIIFELAHRPVSAQMLDRAEELPVESVRMPVLAPTDLLWSLLAAFSEHHCDFGAVLPIARTLREKVDWKRVRRDCGDEPMPAAFFFLLERLNVI</sequence>
<evidence type="ECO:0008006" key="4">
    <source>
        <dbReference type="Google" id="ProtNLM"/>
    </source>
</evidence>
<dbReference type="InterPro" id="IPR043519">
    <property type="entry name" value="NT_sf"/>
</dbReference>
<gene>
    <name evidence="2" type="ORF">SSFG_06511</name>
</gene>
<dbReference type="InterPro" id="IPR039498">
    <property type="entry name" value="NTP_transf_5"/>
</dbReference>
<evidence type="ECO:0000256" key="1">
    <source>
        <dbReference type="SAM" id="MobiDB-lite"/>
    </source>
</evidence>
<protein>
    <recommendedName>
        <fullName evidence="4">Nucleotidyltransferase family protein</fullName>
    </recommendedName>
</protein>
<dbReference type="Gene3D" id="3.30.460.40">
    <property type="match status" value="1"/>
</dbReference>
<feature type="region of interest" description="Disordered" evidence="1">
    <location>
        <begin position="48"/>
        <end position="82"/>
    </location>
</feature>
<evidence type="ECO:0000313" key="2">
    <source>
        <dbReference type="EMBL" id="EFE71271.2"/>
    </source>
</evidence>
<dbReference type="EMBL" id="DS999641">
    <property type="protein sequence ID" value="EFE71271.2"/>
    <property type="molecule type" value="Genomic_DNA"/>
</dbReference>
<proteinExistence type="predicted"/>
<accession>D6A0Z6</accession>
<name>D6A0Z6_STRV1</name>
<dbReference type="Pfam" id="PF14907">
    <property type="entry name" value="NTP_transf_5"/>
    <property type="match status" value="1"/>
</dbReference>